<reference evidence="1" key="1">
    <citation type="submission" date="2014-05" db="EMBL/GenBank/DDBJ databases">
        <authorList>
            <person name="Chronopoulou M."/>
        </authorList>
    </citation>
    <scope>NUCLEOTIDE SEQUENCE</scope>
    <source>
        <tissue evidence="1">Whole organism</tissue>
    </source>
</reference>
<proteinExistence type="predicted"/>
<protein>
    <submittedName>
        <fullName evidence="1">Uncharacterized protein</fullName>
    </submittedName>
</protein>
<sequence>MSNFTPRQQVYFLIVVEDILLLREGI</sequence>
<organism evidence="1">
    <name type="scientific">Lepeophtheirus salmonis</name>
    <name type="common">Salmon louse</name>
    <name type="synonym">Caligus salmonis</name>
    <dbReference type="NCBI Taxonomy" id="72036"/>
    <lineage>
        <taxon>Eukaryota</taxon>
        <taxon>Metazoa</taxon>
        <taxon>Ecdysozoa</taxon>
        <taxon>Arthropoda</taxon>
        <taxon>Crustacea</taxon>
        <taxon>Multicrustacea</taxon>
        <taxon>Hexanauplia</taxon>
        <taxon>Copepoda</taxon>
        <taxon>Siphonostomatoida</taxon>
        <taxon>Caligidae</taxon>
        <taxon>Lepeophtheirus</taxon>
    </lineage>
</organism>
<dbReference type="EMBL" id="HACA01015318">
    <property type="protein sequence ID" value="CDW32679.1"/>
    <property type="molecule type" value="Transcribed_RNA"/>
</dbReference>
<name>A0A0K2U302_LEPSM</name>
<dbReference type="EMBL" id="HACA01015319">
    <property type="protein sequence ID" value="CDW32680.1"/>
    <property type="molecule type" value="Transcribed_RNA"/>
</dbReference>
<dbReference type="AlphaFoldDB" id="A0A0K2U302"/>
<accession>A0A0K2U302</accession>
<evidence type="ECO:0000313" key="1">
    <source>
        <dbReference type="EMBL" id="CDW32679.1"/>
    </source>
</evidence>